<gene>
    <name evidence="3" type="ordered locus">Echvi_0475</name>
</gene>
<dbReference type="HOGENOM" id="CLU_110355_5_2_10"/>
<dbReference type="AlphaFoldDB" id="L0FVR5"/>
<evidence type="ECO:0000313" key="3">
    <source>
        <dbReference type="EMBL" id="AGA76760.1"/>
    </source>
</evidence>
<dbReference type="Pfam" id="PF03795">
    <property type="entry name" value="YCII"/>
    <property type="match status" value="1"/>
</dbReference>
<dbReference type="InterPro" id="IPR005545">
    <property type="entry name" value="YCII"/>
</dbReference>
<sequence>MYFILTYYTVDDYTELRLPYREDHLNHVKAYYQKGMIVMAGALDAPADKAVIIFNCPDEAPIREFVNGDPYVQNQLISSYDIRPWNVVIGHRE</sequence>
<accession>L0FVR5</accession>
<dbReference type="OrthoDB" id="9797014at2"/>
<dbReference type="eggNOG" id="COG2350">
    <property type="taxonomic scope" value="Bacteria"/>
</dbReference>
<dbReference type="RefSeq" id="WP_015264327.1">
    <property type="nucleotide sequence ID" value="NC_019904.1"/>
</dbReference>
<organism evidence="3 4">
    <name type="scientific">Echinicola vietnamensis (strain DSM 17526 / LMG 23754 / KMM 6221)</name>
    <dbReference type="NCBI Taxonomy" id="926556"/>
    <lineage>
        <taxon>Bacteria</taxon>
        <taxon>Pseudomonadati</taxon>
        <taxon>Bacteroidota</taxon>
        <taxon>Cytophagia</taxon>
        <taxon>Cytophagales</taxon>
        <taxon>Cyclobacteriaceae</taxon>
        <taxon>Echinicola</taxon>
    </lineage>
</organism>
<evidence type="ECO:0000313" key="4">
    <source>
        <dbReference type="Proteomes" id="UP000010796"/>
    </source>
</evidence>
<evidence type="ECO:0000259" key="2">
    <source>
        <dbReference type="Pfam" id="PF03795"/>
    </source>
</evidence>
<dbReference type="EMBL" id="CP003346">
    <property type="protein sequence ID" value="AGA76760.1"/>
    <property type="molecule type" value="Genomic_DNA"/>
</dbReference>
<dbReference type="KEGG" id="evi:Echvi_0475"/>
<dbReference type="PANTHER" id="PTHR33606">
    <property type="entry name" value="PROTEIN YCII"/>
    <property type="match status" value="1"/>
</dbReference>
<reference evidence="4" key="1">
    <citation type="submission" date="2012-02" db="EMBL/GenBank/DDBJ databases">
        <title>The complete genome of Echinicola vietnamensis DSM 17526.</title>
        <authorList>
            <person name="Lucas S."/>
            <person name="Copeland A."/>
            <person name="Lapidus A."/>
            <person name="Glavina del Rio T."/>
            <person name="Dalin E."/>
            <person name="Tice H."/>
            <person name="Bruce D."/>
            <person name="Goodwin L."/>
            <person name="Pitluck S."/>
            <person name="Peters L."/>
            <person name="Ovchinnikova G."/>
            <person name="Teshima H."/>
            <person name="Kyrpides N."/>
            <person name="Mavromatis K."/>
            <person name="Ivanova N."/>
            <person name="Brettin T."/>
            <person name="Detter J.C."/>
            <person name="Han C."/>
            <person name="Larimer F."/>
            <person name="Land M."/>
            <person name="Hauser L."/>
            <person name="Markowitz V."/>
            <person name="Cheng J.-F."/>
            <person name="Hugenholtz P."/>
            <person name="Woyke T."/>
            <person name="Wu D."/>
            <person name="Brambilla E."/>
            <person name="Klenk H.-P."/>
            <person name="Eisen J.A."/>
        </authorList>
    </citation>
    <scope>NUCLEOTIDE SEQUENCE [LARGE SCALE GENOMIC DNA]</scope>
    <source>
        <strain evidence="4">DSM 17526 / LMG 23754 / KMM 6221</strain>
    </source>
</reference>
<name>L0FVR5_ECHVK</name>
<keyword evidence="4" id="KW-1185">Reference proteome</keyword>
<dbReference type="InterPro" id="IPR011008">
    <property type="entry name" value="Dimeric_a/b-barrel"/>
</dbReference>
<dbReference type="SUPFAM" id="SSF54909">
    <property type="entry name" value="Dimeric alpha+beta barrel"/>
    <property type="match status" value="1"/>
</dbReference>
<dbReference type="PANTHER" id="PTHR33606:SF3">
    <property type="entry name" value="PROTEIN YCII"/>
    <property type="match status" value="1"/>
</dbReference>
<dbReference type="STRING" id="926556.Echvi_0475"/>
<dbReference type="Gene3D" id="3.30.70.1060">
    <property type="entry name" value="Dimeric alpha+beta barrel"/>
    <property type="match status" value="1"/>
</dbReference>
<evidence type="ECO:0000256" key="1">
    <source>
        <dbReference type="ARBA" id="ARBA00007689"/>
    </source>
</evidence>
<comment type="similarity">
    <text evidence="1">Belongs to the YciI family.</text>
</comment>
<dbReference type="Proteomes" id="UP000010796">
    <property type="component" value="Chromosome"/>
</dbReference>
<feature type="domain" description="YCII-related" evidence="2">
    <location>
        <begin position="1"/>
        <end position="86"/>
    </location>
</feature>
<dbReference type="InterPro" id="IPR051807">
    <property type="entry name" value="Sec-metab_biosynth-assoc"/>
</dbReference>
<protein>
    <recommendedName>
        <fullName evidence="2">YCII-related domain-containing protein</fullName>
    </recommendedName>
</protein>
<proteinExistence type="inferred from homology"/>